<keyword evidence="11" id="KW-1185">Reference proteome</keyword>
<dbReference type="Pfam" id="PF13515">
    <property type="entry name" value="FUSC_2"/>
    <property type="match status" value="1"/>
</dbReference>
<evidence type="ECO:0000256" key="3">
    <source>
        <dbReference type="ARBA" id="ARBA00022692"/>
    </source>
</evidence>
<name>A0ABT0Z4N4_9FLAO</name>
<accession>A0ABT0Z4N4</accession>
<evidence type="ECO:0000256" key="7">
    <source>
        <dbReference type="SAM" id="Phobius"/>
    </source>
</evidence>
<evidence type="ECO:0000256" key="1">
    <source>
        <dbReference type="ARBA" id="ARBA00004651"/>
    </source>
</evidence>
<evidence type="ECO:0000256" key="4">
    <source>
        <dbReference type="ARBA" id="ARBA00022989"/>
    </source>
</evidence>
<dbReference type="RefSeq" id="WP_252114027.1">
    <property type="nucleotide sequence ID" value="NZ_JAMSCK010000004.1"/>
</dbReference>
<reference evidence="10" key="1">
    <citation type="submission" date="2022-06" db="EMBL/GenBank/DDBJ databases">
        <title>Gramella sediminis sp. nov., isolated from deep-sea sediment of the Indian Ocean.</title>
        <authorList>
            <person name="Yang L."/>
        </authorList>
    </citation>
    <scope>NUCLEOTIDE SEQUENCE</scope>
    <source>
        <strain evidence="10">HMD3159</strain>
    </source>
</reference>
<evidence type="ECO:0000256" key="6">
    <source>
        <dbReference type="ARBA" id="ARBA00043993"/>
    </source>
</evidence>
<comment type="caution">
    <text evidence="10">The sequence shown here is derived from an EMBL/GenBank/DDBJ whole genome shotgun (WGS) entry which is preliminary data.</text>
</comment>
<comment type="subcellular location">
    <subcellularLocation>
        <location evidence="1">Cell membrane</location>
        <topology evidence="1">Multi-pass membrane protein</topology>
    </subcellularLocation>
</comment>
<keyword evidence="3 7" id="KW-0812">Transmembrane</keyword>
<proteinExistence type="inferred from homology"/>
<feature type="domain" description="Integral membrane bound transporter" evidence="9">
    <location>
        <begin position="413"/>
        <end position="535"/>
    </location>
</feature>
<dbReference type="Pfam" id="PF12805">
    <property type="entry name" value="FUSC-like"/>
    <property type="match status" value="1"/>
</dbReference>
<protein>
    <submittedName>
        <fullName evidence="10">FUSC family protein</fullName>
    </submittedName>
</protein>
<feature type="transmembrane region" description="Helical" evidence="7">
    <location>
        <begin position="21"/>
        <end position="38"/>
    </location>
</feature>
<feature type="transmembrane region" description="Helical" evidence="7">
    <location>
        <begin position="403"/>
        <end position="420"/>
    </location>
</feature>
<keyword evidence="2" id="KW-1003">Cell membrane</keyword>
<keyword evidence="4 7" id="KW-1133">Transmembrane helix</keyword>
<feature type="domain" description="Integral membrane protein YccS N-terminal" evidence="8">
    <location>
        <begin position="75"/>
        <end position="343"/>
    </location>
</feature>
<dbReference type="EMBL" id="JAMSCK010000004">
    <property type="protein sequence ID" value="MCM8570180.1"/>
    <property type="molecule type" value="Genomic_DNA"/>
</dbReference>
<feature type="transmembrane region" description="Helical" evidence="7">
    <location>
        <begin position="70"/>
        <end position="89"/>
    </location>
</feature>
<evidence type="ECO:0000313" key="10">
    <source>
        <dbReference type="EMBL" id="MCM8570180.1"/>
    </source>
</evidence>
<feature type="transmembrane region" description="Helical" evidence="7">
    <location>
        <begin position="496"/>
        <end position="511"/>
    </location>
</feature>
<feature type="transmembrane region" description="Helical" evidence="7">
    <location>
        <begin position="95"/>
        <end position="113"/>
    </location>
</feature>
<evidence type="ECO:0000259" key="8">
    <source>
        <dbReference type="Pfam" id="PF12805"/>
    </source>
</evidence>
<dbReference type="PANTHER" id="PTHR30509">
    <property type="entry name" value="P-HYDROXYBENZOIC ACID EFFLUX PUMP SUBUNIT-RELATED"/>
    <property type="match status" value="1"/>
</dbReference>
<evidence type="ECO:0000313" key="11">
    <source>
        <dbReference type="Proteomes" id="UP001155077"/>
    </source>
</evidence>
<dbReference type="Proteomes" id="UP001155077">
    <property type="component" value="Unassembled WGS sequence"/>
</dbReference>
<feature type="transmembrane region" description="Helical" evidence="7">
    <location>
        <begin position="523"/>
        <end position="541"/>
    </location>
</feature>
<feature type="transmembrane region" description="Helical" evidence="7">
    <location>
        <begin position="473"/>
        <end position="489"/>
    </location>
</feature>
<feature type="transmembrane region" description="Helical" evidence="7">
    <location>
        <begin position="450"/>
        <end position="467"/>
    </location>
</feature>
<organism evidence="10 11">
    <name type="scientific">Gramella jeungdoensis</name>
    <dbReference type="NCBI Taxonomy" id="708091"/>
    <lineage>
        <taxon>Bacteria</taxon>
        <taxon>Pseudomonadati</taxon>
        <taxon>Bacteroidota</taxon>
        <taxon>Flavobacteriia</taxon>
        <taxon>Flavobacteriales</taxon>
        <taxon>Flavobacteriaceae</taxon>
        <taxon>Christiangramia</taxon>
    </lineage>
</organism>
<dbReference type="PANTHER" id="PTHR30509:SF8">
    <property type="entry name" value="INNER MEMBRANE PROTEIN YCCS"/>
    <property type="match status" value="1"/>
</dbReference>
<feature type="transmembrane region" description="Helical" evidence="7">
    <location>
        <begin position="120"/>
        <end position="140"/>
    </location>
</feature>
<feature type="transmembrane region" description="Helical" evidence="7">
    <location>
        <begin position="146"/>
        <end position="166"/>
    </location>
</feature>
<comment type="similarity">
    <text evidence="6">Belongs to the YccS/YhfK family.</text>
</comment>
<sequence>MTNRLKQYQNDFIKFLRSTDFSKAIVLTIAIVLPISIFSNAGKLEIGIGLAMGCLLSSPSDVPGSFKHKVLGILFAALLGSLSFLIAGYASSSLWTVIPMLLIMMFGVSYLSVYGFRASLVTFSGLLAVVLSFANISSGIEIWQKALLILSGGLWYLLISLSWYFIRPKRATEQLLAETMELTAEYLRLRSGLLSESSDMEELQKEIFIKQGELNERHERLREILLSSRRSSGNSGYTRNRLLIFIDLVDILELAMANPLEYQKMKEGLKDHREELDVFTQLTLKMAEQLDQVASALHKNSEVPENVIPKYVRSTKEVLLNMRDKVDISQKREALLLLRNLFDYQSKQAQKLNNIDRILRNLEVNNKLVYKAKEFRKFLSHQDYSFRTLATNFNFDSGIFRHSLRLSVVVLIGYLVGAYFSVQNSYWILLTIIVIMRPNYGLTKQRTRKRIVGTLIGGALAIAIVFLTQNSTVYAILGLLSLTLAFSLIQRNYTTAAIFITLSIIFIYALLKPDVLDVIQYRILDTIVGAGLAALGNLIFWPKWELQNINKVIADSVKANQVYLSEIDWFYHKKDKLPVSYKLSRKKAFLEMGTLSASFQRMTQEPKSRQKKLGLIYEIVELNQTFLSALASMGTYIRTHPTTRASSDFEIFYKAISTNLNNTINILEGKKLLQNIDPQISNAAKSLHQKFDLLAEERDKEIEAGKRNIERKTRYLLQEAYLITGQLEWLLDISEKLQEKVNRLK</sequence>
<gene>
    <name evidence="10" type="ORF">NE848_12375</name>
</gene>
<evidence type="ECO:0000256" key="2">
    <source>
        <dbReference type="ARBA" id="ARBA00022475"/>
    </source>
</evidence>
<evidence type="ECO:0000259" key="9">
    <source>
        <dbReference type="Pfam" id="PF13515"/>
    </source>
</evidence>
<keyword evidence="5 7" id="KW-0472">Membrane</keyword>
<evidence type="ECO:0000256" key="5">
    <source>
        <dbReference type="ARBA" id="ARBA00023136"/>
    </source>
</evidence>
<dbReference type="InterPro" id="IPR032692">
    <property type="entry name" value="YccS_N"/>
</dbReference>
<dbReference type="InterPro" id="IPR049453">
    <property type="entry name" value="Memb_transporter_dom"/>
</dbReference>